<feature type="domain" description="Acyl-coenzyme A oxidase N-terminal" evidence="1">
    <location>
        <begin position="27"/>
        <end position="107"/>
    </location>
</feature>
<keyword evidence="3" id="KW-1185">Reference proteome</keyword>
<dbReference type="AlphaFoldDB" id="A0A812D1J3"/>
<dbReference type="InterPro" id="IPR029320">
    <property type="entry name" value="Acyl-CoA_ox_N"/>
</dbReference>
<protein>
    <recommendedName>
        <fullName evidence="1">Acyl-coenzyme A oxidase N-terminal domain-containing protein</fullName>
    </recommendedName>
</protein>
<dbReference type="EMBL" id="CAHIKZ030002253">
    <property type="protein sequence ID" value="CAE1283767.1"/>
    <property type="molecule type" value="Genomic_DNA"/>
</dbReference>
<accession>A0A812D1J3</accession>
<dbReference type="InterPro" id="IPR037069">
    <property type="entry name" value="AcylCoA_DH/ox_N_sf"/>
</dbReference>
<dbReference type="Gene3D" id="1.10.540.10">
    <property type="entry name" value="Acyl-CoA dehydrogenase/oxidase, N-terminal domain"/>
    <property type="match status" value="1"/>
</dbReference>
<organism evidence="2 3">
    <name type="scientific">Acanthosepion pharaonis</name>
    <name type="common">Pharaoh cuttlefish</name>
    <name type="synonym">Sepia pharaonis</name>
    <dbReference type="NCBI Taxonomy" id="158019"/>
    <lineage>
        <taxon>Eukaryota</taxon>
        <taxon>Metazoa</taxon>
        <taxon>Spiralia</taxon>
        <taxon>Lophotrochozoa</taxon>
        <taxon>Mollusca</taxon>
        <taxon>Cephalopoda</taxon>
        <taxon>Coleoidea</taxon>
        <taxon>Decapodiformes</taxon>
        <taxon>Sepiida</taxon>
        <taxon>Sepiina</taxon>
        <taxon>Sepiidae</taxon>
        <taxon>Acanthosepion</taxon>
    </lineage>
</organism>
<evidence type="ECO:0000259" key="1">
    <source>
        <dbReference type="Pfam" id="PF14749"/>
    </source>
</evidence>
<proteinExistence type="predicted"/>
<dbReference type="Proteomes" id="UP000597762">
    <property type="component" value="Unassembled WGS sequence"/>
</dbReference>
<name>A0A812D1J3_ACAPH</name>
<gene>
    <name evidence="2" type="ORF">SPHA_44257</name>
</gene>
<reference evidence="2" key="1">
    <citation type="submission" date="2021-01" db="EMBL/GenBank/DDBJ databases">
        <authorList>
            <person name="Li R."/>
            <person name="Bekaert M."/>
        </authorList>
    </citation>
    <scope>NUCLEOTIDE SEQUENCE</scope>
    <source>
        <strain evidence="2">Farmed</strain>
    </source>
</reference>
<evidence type="ECO:0000313" key="3">
    <source>
        <dbReference type="Proteomes" id="UP000597762"/>
    </source>
</evidence>
<dbReference type="Pfam" id="PF14749">
    <property type="entry name" value="Acyl-CoA_ox_N"/>
    <property type="match status" value="1"/>
</dbReference>
<evidence type="ECO:0000313" key="2">
    <source>
        <dbReference type="EMBL" id="CAE1283767.1"/>
    </source>
</evidence>
<dbReference type="GO" id="GO:0016627">
    <property type="term" value="F:oxidoreductase activity, acting on the CH-CH group of donors"/>
    <property type="evidence" value="ECO:0007669"/>
    <property type="project" value="InterPro"/>
</dbReference>
<dbReference type="GO" id="GO:0050660">
    <property type="term" value="F:flavin adenine dinucleotide binding"/>
    <property type="evidence" value="ECO:0007669"/>
    <property type="project" value="InterPro"/>
</dbReference>
<sequence length="230" mass="26668">MYDSNSVINSKVHLDLVEERNRATFKKEELTYLLYGDREKYERKEYLVNLFKDDPNINDVKQVHFLSQEELFSFVVEKSLYFQRRFEELNITDHHEQMLIKNDFYPNILQLFTLHYTIKPSKKLGPSFPGFFWFFSPPSSPSSSASFKVDFGVEGLPPPSSPPGDCSLLFPFCSFWGFCFSFETPSFLNFPLPVSPGFSLFGFPFLKARGGLFFLPLPPFPPSETFSGFF</sequence>
<comment type="caution">
    <text evidence="2">The sequence shown here is derived from an EMBL/GenBank/DDBJ whole genome shotgun (WGS) entry which is preliminary data.</text>
</comment>